<reference evidence="1" key="1">
    <citation type="submission" date="2020-12" db="EMBL/GenBank/DDBJ databases">
        <title>Metabolic potential, ecology and presence of endohyphal bacteria is reflected in genomic diversity of Mucoromycotina.</title>
        <authorList>
            <person name="Muszewska A."/>
            <person name="Okrasinska A."/>
            <person name="Steczkiewicz K."/>
            <person name="Drgas O."/>
            <person name="Orlowska M."/>
            <person name="Perlinska-Lenart U."/>
            <person name="Aleksandrzak-Piekarczyk T."/>
            <person name="Szatraj K."/>
            <person name="Zielenkiewicz U."/>
            <person name="Pilsyk S."/>
            <person name="Malc E."/>
            <person name="Mieczkowski P."/>
            <person name="Kruszewska J.S."/>
            <person name="Biernat P."/>
            <person name="Pawlowska J."/>
        </authorList>
    </citation>
    <scope>NUCLEOTIDE SEQUENCE</scope>
    <source>
        <strain evidence="1">WA0000017839</strain>
    </source>
</reference>
<evidence type="ECO:0000313" key="2">
    <source>
        <dbReference type="Proteomes" id="UP000603453"/>
    </source>
</evidence>
<dbReference type="SUPFAM" id="SSF50630">
    <property type="entry name" value="Acid proteases"/>
    <property type="match status" value="1"/>
</dbReference>
<keyword evidence="2" id="KW-1185">Reference proteome</keyword>
<dbReference type="EMBL" id="JAEPRD010000442">
    <property type="protein sequence ID" value="KAG2191288.1"/>
    <property type="molecule type" value="Genomic_DNA"/>
</dbReference>
<proteinExistence type="predicted"/>
<evidence type="ECO:0000313" key="1">
    <source>
        <dbReference type="EMBL" id="KAG2191288.1"/>
    </source>
</evidence>
<gene>
    <name evidence="1" type="ORF">INT47_011475</name>
</gene>
<dbReference type="OrthoDB" id="9445845at2759"/>
<comment type="caution">
    <text evidence="1">The sequence shown here is derived from an EMBL/GenBank/DDBJ whole genome shotgun (WGS) entry which is preliminary data.</text>
</comment>
<organism evidence="1 2">
    <name type="scientific">Mucor saturninus</name>
    <dbReference type="NCBI Taxonomy" id="64648"/>
    <lineage>
        <taxon>Eukaryota</taxon>
        <taxon>Fungi</taxon>
        <taxon>Fungi incertae sedis</taxon>
        <taxon>Mucoromycota</taxon>
        <taxon>Mucoromycotina</taxon>
        <taxon>Mucoromycetes</taxon>
        <taxon>Mucorales</taxon>
        <taxon>Mucorineae</taxon>
        <taxon>Mucoraceae</taxon>
        <taxon>Mucor</taxon>
    </lineage>
</organism>
<dbReference type="Gene3D" id="2.40.70.10">
    <property type="entry name" value="Acid Proteases"/>
    <property type="match status" value="1"/>
</dbReference>
<dbReference type="AlphaFoldDB" id="A0A8H7UTB3"/>
<dbReference type="Proteomes" id="UP000603453">
    <property type="component" value="Unassembled WGS sequence"/>
</dbReference>
<accession>A0A8H7UTB3</accession>
<dbReference type="InterPro" id="IPR021109">
    <property type="entry name" value="Peptidase_aspartic_dom_sf"/>
</dbReference>
<evidence type="ECO:0008006" key="3">
    <source>
        <dbReference type="Google" id="ProtNLM"/>
    </source>
</evidence>
<dbReference type="Pfam" id="PF08284">
    <property type="entry name" value="RVP_2"/>
    <property type="match status" value="1"/>
</dbReference>
<name>A0A8H7UTB3_9FUNG</name>
<protein>
    <recommendedName>
        <fullName evidence="3">CCHC-type domain-containing protein</fullName>
    </recommendedName>
</protein>
<sequence length="326" mass="36321">MYCGQDGHFTNSCPAKTSRNNHPTISTILIDKNNHPVSINAITPIVHTSTINLITQSKERKSDDQLLDLLKSNIQEKRASIDKCNAEDILYVTESLDDNLLVIPVTIKVDDIMFTTTALVNSGASPSFIDASLVRKTGLPAVSCNNPTTFRFADSSVQTSSMKSNVFLQLAETHHEEYIALRHLENSAHPIILGMNWLKIHSPAFHHRDNIMVLTCLFRVCSPSKLNSVSQIPIVDPYQDNLLVLPYSASVTKPFENNLDKNNSPSYIPSPSIVSSIQIKTIPIKDNYSSEPSKSSDMDTIKNAYRDHNQFSNYSNTVATVEKRFV</sequence>
<dbReference type="CDD" id="cd00303">
    <property type="entry name" value="retropepsin_like"/>
    <property type="match status" value="1"/>
</dbReference>